<evidence type="ECO:0000313" key="2">
    <source>
        <dbReference type="Proteomes" id="UP000305401"/>
    </source>
</evidence>
<keyword evidence="2" id="KW-1185">Reference proteome</keyword>
<sequence length="555" mass="62233">MKTINKILAFIGIGVMALGTGSCVNDLDLMPSDPSQITPGNFPDDPMGYMDRVLADVYLSFAVHGPNNNSQVHDFDGGMSTFQRAIFNLEELPTDETCWLSTDDAPMNALSFGPVSAENRAVFGAYSRLMINVALCNDFIQSVNNNLFGLKTEEHYAEAEECVRECKILRSACYFYLINFFGNVPYADEHLGMGKVAPQIDRADAFDRVTRTLEEVVEQYNTTPGKARYGFVGKDVAQGLLVKFYLNAEVFTGTPRWADCVRVANDLIAAHKGPGFKGSGLAHHYLQNFAANNNQLAIGGTNPVNEILWVIPEEYPSLKSYGGSTVMLLGWINPDMATNYFNAGNGWRCMVAMEQFSRKMAWSDAECTTSNDERLANWRTSKNGFAIENPTLNQSDYETNGYLAVKLRNYNMDDNGNYDLSFRPPFNKDDYVSCDWPMLRLSEIYLSAAEAMLHGAGSPVDALAYVNLIRERAGLDAWQQSDLSLETLQDERCRELYTECTRRTDLIRYGKWCTGYTWNWKNGVASGADYPEYFKLYAFPPEVVSQAGYKQNPNY</sequence>
<evidence type="ECO:0000313" key="1">
    <source>
        <dbReference type="EMBL" id="THG48616.1"/>
    </source>
</evidence>
<name>A0AC61S4Y5_9BACT</name>
<proteinExistence type="predicted"/>
<accession>A0AC61S4Y5</accession>
<protein>
    <submittedName>
        <fullName evidence="1">RagB/SusD family nutrient uptake outer membrane protein</fullName>
    </submittedName>
</protein>
<dbReference type="EMBL" id="SSTG01000086">
    <property type="protein sequence ID" value="THG48616.1"/>
    <property type="molecule type" value="Genomic_DNA"/>
</dbReference>
<comment type="caution">
    <text evidence="1">The sequence shown here is derived from an EMBL/GenBank/DDBJ whole genome shotgun (WGS) entry which is preliminary data.</text>
</comment>
<organism evidence="1 2">
    <name type="scientific">Muribaculum caecicola</name>
    <dbReference type="NCBI Taxonomy" id="3038144"/>
    <lineage>
        <taxon>Bacteria</taxon>
        <taxon>Pseudomonadati</taxon>
        <taxon>Bacteroidota</taxon>
        <taxon>Bacteroidia</taxon>
        <taxon>Bacteroidales</taxon>
        <taxon>Muribaculaceae</taxon>
        <taxon>Muribaculum</taxon>
    </lineage>
</organism>
<reference evidence="1" key="1">
    <citation type="submission" date="2019-04" db="EMBL/GenBank/DDBJ databases">
        <title>Microbes associate with the intestines of laboratory mice.</title>
        <authorList>
            <person name="Navarre W."/>
            <person name="Wong E."/>
            <person name="Huang K.C."/>
            <person name="Tropini C."/>
            <person name="Ng K."/>
            <person name="Yu B."/>
        </authorList>
    </citation>
    <scope>NUCLEOTIDE SEQUENCE</scope>
    <source>
        <strain evidence="1">NM86_A22</strain>
    </source>
</reference>
<dbReference type="Proteomes" id="UP000305401">
    <property type="component" value="Unassembled WGS sequence"/>
</dbReference>
<gene>
    <name evidence="1" type="ORF">E5990_07310</name>
</gene>